<organism evidence="2 3">
    <name type="scientific">Brevibacillus fluminis</name>
    <dbReference type="NCBI Taxonomy" id="511487"/>
    <lineage>
        <taxon>Bacteria</taxon>
        <taxon>Bacillati</taxon>
        <taxon>Bacillota</taxon>
        <taxon>Bacilli</taxon>
        <taxon>Bacillales</taxon>
        <taxon>Paenibacillaceae</taxon>
        <taxon>Brevibacillus</taxon>
    </lineage>
</organism>
<protein>
    <submittedName>
        <fullName evidence="2">Uncharacterized protein</fullName>
    </submittedName>
</protein>
<keyword evidence="1" id="KW-0812">Transmembrane</keyword>
<dbReference type="EMBL" id="RHHQ01000095">
    <property type="protein sequence ID" value="RNB74426.1"/>
    <property type="molecule type" value="Genomic_DNA"/>
</dbReference>
<keyword evidence="3" id="KW-1185">Reference proteome</keyword>
<gene>
    <name evidence="2" type="ORF">EDM56_31120</name>
</gene>
<evidence type="ECO:0000313" key="2">
    <source>
        <dbReference type="EMBL" id="RNB74426.1"/>
    </source>
</evidence>
<dbReference type="Proteomes" id="UP000271031">
    <property type="component" value="Unassembled WGS sequence"/>
</dbReference>
<keyword evidence="1" id="KW-0472">Membrane</keyword>
<feature type="non-terminal residue" evidence="2">
    <location>
        <position position="1"/>
    </location>
</feature>
<feature type="transmembrane region" description="Helical" evidence="1">
    <location>
        <begin position="101"/>
        <end position="123"/>
    </location>
</feature>
<dbReference type="RefSeq" id="WP_183192663.1">
    <property type="nucleotide sequence ID" value="NZ_RHHQ01000095.1"/>
</dbReference>
<accession>A0A3M8CFB4</accession>
<comment type="caution">
    <text evidence="2">The sequence shown here is derived from an EMBL/GenBank/DDBJ whole genome shotgun (WGS) entry which is preliminary data.</text>
</comment>
<evidence type="ECO:0000313" key="3">
    <source>
        <dbReference type="Proteomes" id="UP000271031"/>
    </source>
</evidence>
<evidence type="ECO:0000256" key="1">
    <source>
        <dbReference type="SAM" id="Phobius"/>
    </source>
</evidence>
<feature type="transmembrane region" description="Helical" evidence="1">
    <location>
        <begin position="29"/>
        <end position="48"/>
    </location>
</feature>
<feature type="transmembrane region" description="Helical" evidence="1">
    <location>
        <begin position="68"/>
        <end position="89"/>
    </location>
</feature>
<feature type="transmembrane region" description="Helical" evidence="1">
    <location>
        <begin position="6"/>
        <end position="22"/>
    </location>
</feature>
<sequence>ISWSVIFVGYASVWYAFWWGVTQHGCRWFYWKVAFAMAPLAVALVLFNPHQDPQAMIPLSAGEMKFRFSAIATGTVLFPLYAIALRTFVFREDGQTMWKRTILACLALMLIGCLAFAASWYLMPLLYGVDFL</sequence>
<reference evidence="2 3" key="1">
    <citation type="submission" date="2018-10" db="EMBL/GenBank/DDBJ databases">
        <title>Phylogenomics of Brevibacillus.</title>
        <authorList>
            <person name="Dunlap C."/>
        </authorList>
    </citation>
    <scope>NUCLEOTIDE SEQUENCE [LARGE SCALE GENOMIC DNA]</scope>
    <source>
        <strain evidence="2 3">JCM 15716</strain>
    </source>
</reference>
<proteinExistence type="predicted"/>
<name>A0A3M8CFB4_9BACL</name>
<keyword evidence="1" id="KW-1133">Transmembrane helix</keyword>
<dbReference type="AlphaFoldDB" id="A0A3M8CFB4"/>